<dbReference type="InterPro" id="IPR005794">
    <property type="entry name" value="Fmt"/>
</dbReference>
<dbReference type="InterPro" id="IPR036477">
    <property type="entry name" value="Formyl_transf_N_sf"/>
</dbReference>
<dbReference type="Pfam" id="PF02911">
    <property type="entry name" value="Formyl_trans_C"/>
    <property type="match status" value="1"/>
</dbReference>
<comment type="similarity">
    <text evidence="1 5">Belongs to the Fmt family.</text>
</comment>
<feature type="domain" description="Formyl transferase C-terminal" evidence="7">
    <location>
        <begin position="197"/>
        <end position="290"/>
    </location>
</feature>
<dbReference type="SUPFAM" id="SSF53328">
    <property type="entry name" value="Formyltransferase"/>
    <property type="match status" value="1"/>
</dbReference>
<keyword evidence="3 5" id="KW-0808">Transferase</keyword>
<dbReference type="Proteomes" id="UP000001522">
    <property type="component" value="Chromosome"/>
</dbReference>
<keyword evidence="9" id="KW-1185">Reference proteome</keyword>
<dbReference type="GO" id="GO:0004479">
    <property type="term" value="F:methionyl-tRNA formyltransferase activity"/>
    <property type="evidence" value="ECO:0007669"/>
    <property type="project" value="UniProtKB-UniRule"/>
</dbReference>
<accession>D3UGR7</accession>
<dbReference type="Gene3D" id="3.40.50.12230">
    <property type="match status" value="1"/>
</dbReference>
<dbReference type="EC" id="2.1.2.9" evidence="2 5"/>
<dbReference type="InterPro" id="IPR044135">
    <property type="entry name" value="Met-tRNA-FMT_C"/>
</dbReference>
<dbReference type="HOGENOM" id="CLU_033347_1_1_7"/>
<dbReference type="STRING" id="679897.HMU04260"/>
<comment type="function">
    <text evidence="5">Attaches a formyl group to the free amino group of methionyl-tRNA(fMet). The formyl group appears to play a dual role in the initiator identity of N-formylmethionyl-tRNA by promoting its recognition by IF2 and preventing the misappropriation of this tRNA by the elongation apparatus.</text>
</comment>
<proteinExistence type="inferred from homology"/>
<name>D3UGR7_HELM1</name>
<evidence type="ECO:0000256" key="5">
    <source>
        <dbReference type="HAMAP-Rule" id="MF_00182"/>
    </source>
</evidence>
<evidence type="ECO:0000259" key="7">
    <source>
        <dbReference type="Pfam" id="PF02911"/>
    </source>
</evidence>
<dbReference type="CDD" id="cd08704">
    <property type="entry name" value="Met_tRNA_FMT_C"/>
    <property type="match status" value="1"/>
</dbReference>
<comment type="catalytic activity">
    <reaction evidence="5">
        <text>L-methionyl-tRNA(fMet) + (6R)-10-formyltetrahydrofolate = N-formyl-L-methionyl-tRNA(fMet) + (6S)-5,6,7,8-tetrahydrofolate + H(+)</text>
        <dbReference type="Rhea" id="RHEA:24380"/>
        <dbReference type="Rhea" id="RHEA-COMP:9952"/>
        <dbReference type="Rhea" id="RHEA-COMP:9953"/>
        <dbReference type="ChEBI" id="CHEBI:15378"/>
        <dbReference type="ChEBI" id="CHEBI:57453"/>
        <dbReference type="ChEBI" id="CHEBI:78530"/>
        <dbReference type="ChEBI" id="CHEBI:78844"/>
        <dbReference type="ChEBI" id="CHEBI:195366"/>
        <dbReference type="EC" id="2.1.2.9"/>
    </reaction>
</comment>
<evidence type="ECO:0000256" key="4">
    <source>
        <dbReference type="ARBA" id="ARBA00022917"/>
    </source>
</evidence>
<dbReference type="Pfam" id="PF00551">
    <property type="entry name" value="Formyl_trans_N"/>
    <property type="match status" value="1"/>
</dbReference>
<evidence type="ECO:0000256" key="2">
    <source>
        <dbReference type="ARBA" id="ARBA00012261"/>
    </source>
</evidence>
<organism evidence="8 9">
    <name type="scientific">Helicobacter mustelae (strain ATCC 43772 / CCUG 25715 / CIP 103759 / LMG 18044 / NCTC 12198 / R85-136P)</name>
    <name type="common">Campylobacter mustelae</name>
    <dbReference type="NCBI Taxonomy" id="679897"/>
    <lineage>
        <taxon>Bacteria</taxon>
        <taxon>Pseudomonadati</taxon>
        <taxon>Campylobacterota</taxon>
        <taxon>Epsilonproteobacteria</taxon>
        <taxon>Campylobacterales</taxon>
        <taxon>Helicobacteraceae</taxon>
        <taxon>Helicobacter</taxon>
    </lineage>
</organism>
<dbReference type="InterPro" id="IPR011034">
    <property type="entry name" value="Formyl_transferase-like_C_sf"/>
</dbReference>
<sequence>MRVLFMGTPLFAKVILEAVCGEFEVVGLFCQPDKPSGRKQEIQMPPTKTYVLQSHPSIPIFQPESFDEEIYQKVAALKPDVIVVVAYGKILPSRLLAHRCINLHASILPKYRGASPIQEMILQDDAYFGVTAMAMEEGLDCGDILGISLCKNDHKISLGLLSEKLAQMGAGLIKEVLCREDLLPLAQDEIHSSYCKKIKKENGLVEFEDARKLERFSRAYEGWPQVFLQSGLKLFGIEIREEQGSHKKGEILEITTEKIAVGCVRGSVWIKFLQAPNKQKVRAVDYVNGRRLQVGMVLE</sequence>
<gene>
    <name evidence="5 8" type="primary">fmt</name>
    <name evidence="8" type="ordered locus">HMU04260</name>
</gene>
<keyword evidence="4 5" id="KW-0648">Protein biosynthesis</keyword>
<evidence type="ECO:0000313" key="8">
    <source>
        <dbReference type="EMBL" id="CBG39688.1"/>
    </source>
</evidence>
<reference evidence="8 9" key="1">
    <citation type="journal article" date="2010" name="BMC Genomics">
        <title>Comparative genomics and proteomics of Helicobacter mustelae, an ulcerogenic and carcinogenic gastric pathogen.</title>
        <authorList>
            <person name="O'Toole P.W."/>
            <person name="Snelling W.J."/>
            <person name="Canchaya C."/>
            <person name="Forde B.M."/>
            <person name="Hardie K.R."/>
            <person name="Josenhans C."/>
            <person name="Graham R.L.J."/>
            <person name="McMullan G."/>
            <person name="Parkhill J."/>
            <person name="Belda E."/>
            <person name="Bentley S.D."/>
        </authorList>
    </citation>
    <scope>NUCLEOTIDE SEQUENCE [LARGE SCALE GENOMIC DNA]</scope>
    <source>
        <strain evidence="9">ATCC 43772 / LMG 18044 / NCTC 12198 / 12198</strain>
    </source>
</reference>
<dbReference type="InterPro" id="IPR005793">
    <property type="entry name" value="Formyl_trans_C"/>
</dbReference>
<feature type="binding site" evidence="5">
    <location>
        <begin position="106"/>
        <end position="109"/>
    </location>
    <ligand>
        <name>(6S)-5,6,7,8-tetrahydrofolate</name>
        <dbReference type="ChEBI" id="CHEBI:57453"/>
    </ligand>
</feature>
<dbReference type="eggNOG" id="COG0223">
    <property type="taxonomic scope" value="Bacteria"/>
</dbReference>
<dbReference type="GO" id="GO:0005829">
    <property type="term" value="C:cytosol"/>
    <property type="evidence" value="ECO:0007669"/>
    <property type="project" value="TreeGrafter"/>
</dbReference>
<dbReference type="CDD" id="cd08646">
    <property type="entry name" value="FMT_core_Met-tRNA-FMT_N"/>
    <property type="match status" value="1"/>
</dbReference>
<evidence type="ECO:0000313" key="9">
    <source>
        <dbReference type="Proteomes" id="UP000001522"/>
    </source>
</evidence>
<dbReference type="HAMAP" id="MF_00182">
    <property type="entry name" value="Formyl_trans"/>
    <property type="match status" value="1"/>
</dbReference>
<evidence type="ECO:0000256" key="3">
    <source>
        <dbReference type="ARBA" id="ARBA00022679"/>
    </source>
</evidence>
<evidence type="ECO:0000259" key="6">
    <source>
        <dbReference type="Pfam" id="PF00551"/>
    </source>
</evidence>
<dbReference type="InterPro" id="IPR002376">
    <property type="entry name" value="Formyl_transf_N"/>
</dbReference>
<dbReference type="PANTHER" id="PTHR11138">
    <property type="entry name" value="METHIONYL-TRNA FORMYLTRANSFERASE"/>
    <property type="match status" value="1"/>
</dbReference>
<feature type="domain" description="Formyl transferase N-terminal" evidence="6">
    <location>
        <begin position="1"/>
        <end position="175"/>
    </location>
</feature>
<dbReference type="EMBL" id="FN555004">
    <property type="protein sequence ID" value="CBG39688.1"/>
    <property type="molecule type" value="Genomic_DNA"/>
</dbReference>
<dbReference type="RefSeq" id="WP_013022779.1">
    <property type="nucleotide sequence ID" value="NC_013949.1"/>
</dbReference>
<evidence type="ECO:0000256" key="1">
    <source>
        <dbReference type="ARBA" id="ARBA00010699"/>
    </source>
</evidence>
<protein>
    <recommendedName>
        <fullName evidence="2 5">Methionyl-tRNA formyltransferase</fullName>
        <ecNumber evidence="2 5">2.1.2.9</ecNumber>
    </recommendedName>
</protein>
<dbReference type="AlphaFoldDB" id="D3UGR7"/>
<dbReference type="KEGG" id="hms:HMU04260"/>
<dbReference type="PANTHER" id="PTHR11138:SF5">
    <property type="entry name" value="METHIONYL-TRNA FORMYLTRANSFERASE, MITOCHONDRIAL"/>
    <property type="match status" value="1"/>
</dbReference>
<dbReference type="InterPro" id="IPR041711">
    <property type="entry name" value="Met-tRNA-FMT_N"/>
</dbReference>
<dbReference type="SUPFAM" id="SSF50486">
    <property type="entry name" value="FMT C-terminal domain-like"/>
    <property type="match status" value="1"/>
</dbReference>